<proteinExistence type="predicted"/>
<protein>
    <recommendedName>
        <fullName evidence="2">Major capsid protein</fullName>
    </recommendedName>
</protein>
<gene>
    <name evidence="1" type="ORF">LCGC14_1842110</name>
</gene>
<sequence length="316" mass="34781">MMDTTNSALLIRSELWSNELKEVLQDELQGMGYVRFLSEFPDGTTFTIPSIGEGTVRDYVENQPIVYDALDTGEFQLTITEYLSSGNYITKKARQDSFYSAELEASFVPKQSRALAEKLESDIMALGAGGASGGQTADDANVINGADHRFVATGTNEVMAIADYAKALHSLKKANVPDQALIGIVDPSVEFELNTSTNIVNVSNNPRFEGIINTGIASGMRFVKNVFGFDLFTSNYLATANETIVLTTASGKANMFFSAADQRNLPFIGAWRQMPEVDAEYNKDFQREEYATTARYGLKVYRPENLVVILSDDDQV</sequence>
<comment type="caution">
    <text evidence="1">The sequence shown here is derived from an EMBL/GenBank/DDBJ whole genome shotgun (WGS) entry which is preliminary data.</text>
</comment>
<dbReference type="EMBL" id="LAZR01018370">
    <property type="protein sequence ID" value="KKL96673.1"/>
    <property type="molecule type" value="Genomic_DNA"/>
</dbReference>
<evidence type="ECO:0008006" key="2">
    <source>
        <dbReference type="Google" id="ProtNLM"/>
    </source>
</evidence>
<reference evidence="1" key="1">
    <citation type="journal article" date="2015" name="Nature">
        <title>Complex archaea that bridge the gap between prokaryotes and eukaryotes.</title>
        <authorList>
            <person name="Spang A."/>
            <person name="Saw J.H."/>
            <person name="Jorgensen S.L."/>
            <person name="Zaremba-Niedzwiedzka K."/>
            <person name="Martijn J."/>
            <person name="Lind A.E."/>
            <person name="van Eijk R."/>
            <person name="Schleper C."/>
            <person name="Guy L."/>
            <person name="Ettema T.J."/>
        </authorList>
    </citation>
    <scope>NUCLEOTIDE SEQUENCE</scope>
</reference>
<evidence type="ECO:0000313" key="1">
    <source>
        <dbReference type="EMBL" id="KKL96673.1"/>
    </source>
</evidence>
<dbReference type="AlphaFoldDB" id="A0A0F9GD06"/>
<name>A0A0F9GD06_9ZZZZ</name>
<accession>A0A0F9GD06</accession>
<organism evidence="1">
    <name type="scientific">marine sediment metagenome</name>
    <dbReference type="NCBI Taxonomy" id="412755"/>
    <lineage>
        <taxon>unclassified sequences</taxon>
        <taxon>metagenomes</taxon>
        <taxon>ecological metagenomes</taxon>
    </lineage>
</organism>